<dbReference type="GO" id="GO:0006098">
    <property type="term" value="P:pentose-phosphate shunt"/>
    <property type="evidence" value="ECO:0007669"/>
    <property type="project" value="TreeGrafter"/>
</dbReference>
<evidence type="ECO:0000313" key="5">
    <source>
        <dbReference type="EMBL" id="MDC4183073.1"/>
    </source>
</evidence>
<dbReference type="InterPro" id="IPR009014">
    <property type="entry name" value="Transketo_C/PFOR_II"/>
</dbReference>
<evidence type="ECO:0000256" key="2">
    <source>
        <dbReference type="SAM" id="MobiDB-lite"/>
    </source>
</evidence>
<feature type="compositionally biased region" description="Polar residues" evidence="2">
    <location>
        <begin position="616"/>
        <end position="633"/>
    </location>
</feature>
<dbReference type="SUPFAM" id="SSF52518">
    <property type="entry name" value="Thiamin diphosphate-binding fold (THDP-binding)"/>
    <property type="match status" value="1"/>
</dbReference>
<dbReference type="Pfam" id="PF00456">
    <property type="entry name" value="Transketolase_N"/>
    <property type="match status" value="1"/>
</dbReference>
<comment type="caution">
    <text evidence="5">The sequence shown here is derived from an EMBL/GenBank/DDBJ whole genome shotgun (WGS) entry which is preliminary data.</text>
</comment>
<sequence length="679" mass="77638">MVIKSIYQNKPFPKNSHTIVNNFRFLMFDSVNNSFIGKAAYGFGSASYLYVLFRNYFVMDVNDIDASYNDKLVVSKQLGGSNIRACFYLLKHPDIKVDDLIDFSYEKKIRNLYDFSNKQPGYNLAYAVGLAIDSKLIQKASHYTKTNKIYCIVSSADLNSNYGLSALKTAINQKLDNLVIIYDNNSFEERGANDDYLITDFSTIVKKMGYKYISVLNANNVDKVDVAFQYAVNANRPAFVDINTVVGHGSEIAGTSQVLRTQLDQEELNKLIKRFEYYGEEFKVLYETANDIYPTQQTRVNKLKDLINNQLDELKRRNIVLDDYLTNYKDWEFNSDKIDSNQSLAKLKAVIFKEQPNSVLLEVNDNDYELENELNQINSDRLILLGQWIELAKVIACAIAHNKVHLPVINTDINLISSIITDPNLQQCNNKFLYLVNTPKGLSFNYLNSICNSIAYQNNTLLLQPGTYEELKYSICEFNKQNKKDTFIVLPHVSDLVNIMVDGINLAGYELNTHNYATVNIIACGADLIKALSFREELLKNGIMPRIISVLSLEHFDNMDSVAKSVLLNNFPSYYMDRMEEVAWGNVLSKNPLELNSIDQMKEHTVHFKKSKRSQKTNNNKIKSLDSRTNTTEFDNDQDQYGHYLLSGKIDINKNNGADILKRNSDINNDQDKKNKDSN</sequence>
<proteinExistence type="predicted"/>
<name>A0AAW6HRI1_9MOLU</name>
<dbReference type="Proteomes" id="UP001220940">
    <property type="component" value="Unassembled WGS sequence"/>
</dbReference>
<dbReference type="GO" id="GO:0005829">
    <property type="term" value="C:cytosol"/>
    <property type="evidence" value="ECO:0007669"/>
    <property type="project" value="TreeGrafter"/>
</dbReference>
<evidence type="ECO:0000313" key="7">
    <source>
        <dbReference type="Proteomes" id="UP001220940"/>
    </source>
</evidence>
<dbReference type="Gene3D" id="3.40.50.920">
    <property type="match status" value="1"/>
</dbReference>
<gene>
    <name evidence="4" type="ORF">LNO68_00240</name>
    <name evidence="5" type="ORF">LNO71_00240</name>
</gene>
<dbReference type="RefSeq" id="WP_255034483.1">
    <property type="nucleotide sequence ID" value="NZ_CP101414.1"/>
</dbReference>
<dbReference type="Gene3D" id="3.40.50.970">
    <property type="match status" value="1"/>
</dbReference>
<dbReference type="EMBL" id="JAJHZP010000001">
    <property type="protein sequence ID" value="MDC4183073.1"/>
    <property type="molecule type" value="Genomic_DNA"/>
</dbReference>
<dbReference type="InterPro" id="IPR005474">
    <property type="entry name" value="Transketolase_N"/>
</dbReference>
<dbReference type="Proteomes" id="UP001216384">
    <property type="component" value="Unassembled WGS sequence"/>
</dbReference>
<dbReference type="PANTHER" id="PTHR43522">
    <property type="entry name" value="TRANSKETOLASE"/>
    <property type="match status" value="1"/>
</dbReference>
<dbReference type="GO" id="GO:0004802">
    <property type="term" value="F:transketolase activity"/>
    <property type="evidence" value="ECO:0007669"/>
    <property type="project" value="TreeGrafter"/>
</dbReference>
<protein>
    <submittedName>
        <fullName evidence="5">Thiamine pyrophosphate-dependent enzyme</fullName>
    </submittedName>
</protein>
<organism evidence="5 6">
    <name type="scientific">Mycoplasma bradburyae</name>
    <dbReference type="NCBI Taxonomy" id="2963128"/>
    <lineage>
        <taxon>Bacteria</taxon>
        <taxon>Bacillati</taxon>
        <taxon>Mycoplasmatota</taxon>
        <taxon>Mollicutes</taxon>
        <taxon>Mycoplasmataceae</taxon>
        <taxon>Mycoplasma</taxon>
    </lineage>
</organism>
<evidence type="ECO:0000259" key="3">
    <source>
        <dbReference type="Pfam" id="PF00456"/>
    </source>
</evidence>
<evidence type="ECO:0000313" key="4">
    <source>
        <dbReference type="EMBL" id="MDC4181620.1"/>
    </source>
</evidence>
<comment type="cofactor">
    <cofactor evidence="1">
        <name>thiamine diphosphate</name>
        <dbReference type="ChEBI" id="CHEBI:58937"/>
    </cofactor>
</comment>
<keyword evidence="7" id="KW-1185">Reference proteome</keyword>
<dbReference type="SUPFAM" id="SSF52922">
    <property type="entry name" value="TK C-terminal domain-like"/>
    <property type="match status" value="1"/>
</dbReference>
<dbReference type="InterPro" id="IPR033247">
    <property type="entry name" value="Transketolase_fam"/>
</dbReference>
<evidence type="ECO:0000313" key="6">
    <source>
        <dbReference type="Proteomes" id="UP001216384"/>
    </source>
</evidence>
<dbReference type="InterPro" id="IPR029061">
    <property type="entry name" value="THDP-binding"/>
</dbReference>
<dbReference type="PANTHER" id="PTHR43522:SF2">
    <property type="entry name" value="TRANSKETOLASE 1-RELATED"/>
    <property type="match status" value="1"/>
</dbReference>
<accession>A0AAW6HRI1</accession>
<reference evidence="5 7" key="1">
    <citation type="submission" date="2021-11" db="EMBL/GenBank/DDBJ databases">
        <title>Description of Mycoplasma bradburyaesp. nov.from sea birds: a tribute to a great mycoplasmologist.</title>
        <authorList>
            <person name="Ramirez A.S."/>
            <person name="Poveda C."/>
            <person name="Suarez-Perez A."/>
            <person name="Rosales R.S."/>
            <person name="Dijkman R."/>
            <person name="Feberwee A."/>
            <person name="Spergser J."/>
            <person name="Szostak M.P."/>
            <person name="Ressel L."/>
            <person name="Calabuig P."/>
            <person name="Catania S."/>
            <person name="Gobbo F."/>
            <person name="Timofte D."/>
            <person name="Poveda J.B."/>
        </authorList>
    </citation>
    <scope>NUCLEOTIDE SEQUENCE</scope>
    <source>
        <strain evidence="4 7">T158</strain>
        <strain evidence="5">T264</strain>
    </source>
</reference>
<evidence type="ECO:0000256" key="1">
    <source>
        <dbReference type="ARBA" id="ARBA00001964"/>
    </source>
</evidence>
<feature type="region of interest" description="Disordered" evidence="2">
    <location>
        <begin position="606"/>
        <end position="638"/>
    </location>
</feature>
<feature type="domain" description="Transketolase N-terminal" evidence="3">
    <location>
        <begin position="17"/>
        <end position="316"/>
    </location>
</feature>
<dbReference type="AlphaFoldDB" id="A0AAW6HRI1"/>
<dbReference type="EMBL" id="JAJHZM010000001">
    <property type="protein sequence ID" value="MDC4181620.1"/>
    <property type="molecule type" value="Genomic_DNA"/>
</dbReference>